<name>A0A0J8UWT2_COCIT</name>
<accession>A0A0J8UWT2</accession>
<dbReference type="AlphaFoldDB" id="A0A0J8UWT2"/>
<dbReference type="Proteomes" id="UP000054563">
    <property type="component" value="Unassembled WGS sequence"/>
</dbReference>
<evidence type="ECO:0000313" key="1">
    <source>
        <dbReference type="EMBL" id="KMU92388.1"/>
    </source>
</evidence>
<organism evidence="1 2">
    <name type="scientific">Coccidioides immitis H538.4</name>
    <dbReference type="NCBI Taxonomy" id="396776"/>
    <lineage>
        <taxon>Eukaryota</taxon>
        <taxon>Fungi</taxon>
        <taxon>Dikarya</taxon>
        <taxon>Ascomycota</taxon>
        <taxon>Pezizomycotina</taxon>
        <taxon>Eurotiomycetes</taxon>
        <taxon>Eurotiomycetidae</taxon>
        <taxon>Onygenales</taxon>
        <taxon>Onygenaceae</taxon>
        <taxon>Coccidioides</taxon>
    </lineage>
</organism>
<protein>
    <submittedName>
        <fullName evidence="1">Uncharacterized protein</fullName>
    </submittedName>
</protein>
<evidence type="ECO:0000313" key="2">
    <source>
        <dbReference type="Proteomes" id="UP000054563"/>
    </source>
</evidence>
<dbReference type="VEuPathDB" id="FungiDB:CIHG_10209"/>
<sequence>MVKLREGCPSELCPRTPEKGFSATPLFCGINNKQRYSGNSLALPCHPLSRAVLLECFKAVGDGTCRDAVMAGCPVASVKRVLGMFSFSLRLFAACELLAADKFLLEDLAFE</sequence>
<reference evidence="2" key="1">
    <citation type="journal article" date="2010" name="Genome Res.">
        <title>Population genomic sequencing of Coccidioides fungi reveals recent hybridization and transposon control.</title>
        <authorList>
            <person name="Neafsey D.E."/>
            <person name="Barker B.M."/>
            <person name="Sharpton T.J."/>
            <person name="Stajich J.E."/>
            <person name="Park D.J."/>
            <person name="Whiston E."/>
            <person name="Hung C.-Y."/>
            <person name="McMahan C."/>
            <person name="White J."/>
            <person name="Sykes S."/>
            <person name="Heiman D."/>
            <person name="Young S."/>
            <person name="Zeng Q."/>
            <person name="Abouelleil A."/>
            <person name="Aftuck L."/>
            <person name="Bessette D."/>
            <person name="Brown A."/>
            <person name="FitzGerald M."/>
            <person name="Lui A."/>
            <person name="Macdonald J.P."/>
            <person name="Priest M."/>
            <person name="Orbach M.J."/>
            <person name="Galgiani J.N."/>
            <person name="Kirkland T.N."/>
            <person name="Cole G.T."/>
            <person name="Birren B.W."/>
            <person name="Henn M.R."/>
            <person name="Taylor J.W."/>
            <person name="Rounsley S.D."/>
        </authorList>
    </citation>
    <scope>NUCLEOTIDE SEQUENCE [LARGE SCALE GENOMIC DNA]</scope>
    <source>
        <strain evidence="2">H538.4</strain>
    </source>
</reference>
<feature type="non-terminal residue" evidence="1">
    <location>
        <position position="111"/>
    </location>
</feature>
<gene>
    <name evidence="1" type="ORF">CIHG_10209</name>
</gene>
<proteinExistence type="predicted"/>
<dbReference type="EMBL" id="DS017075">
    <property type="protein sequence ID" value="KMU92388.1"/>
    <property type="molecule type" value="Genomic_DNA"/>
</dbReference>